<proteinExistence type="predicted"/>
<dbReference type="PANTHER" id="PTHR47751:SF1">
    <property type="entry name" value="SUPERFAMILY HYDROLASE, PUTATIVE (AFU_ORTHOLOGUE AFUA_2G16580)-RELATED"/>
    <property type="match status" value="1"/>
</dbReference>
<evidence type="ECO:0000313" key="2">
    <source>
        <dbReference type="EMBL" id="NAS13743.1"/>
    </source>
</evidence>
<keyword evidence="3" id="KW-1185">Reference proteome</keyword>
<comment type="caution">
    <text evidence="2">The sequence shown here is derived from an EMBL/GenBank/DDBJ whole genome shotgun (WGS) entry which is preliminary data.</text>
</comment>
<dbReference type="InterPro" id="IPR000073">
    <property type="entry name" value="AB_hydrolase_1"/>
</dbReference>
<evidence type="ECO:0000313" key="3">
    <source>
        <dbReference type="Proteomes" id="UP000475249"/>
    </source>
</evidence>
<sequence>MEAKHTLQKNTESTIDHSLKNTDTNVQKVHFQSDGLTLVGHLYTPDNFDQSKKYPAVITGGSLTSVKEQMAGTYARKLAEQGFVALAFDYRNYGESEGQPRQYEDPQLKLKDLQAATTYLLALPFVDHVGALGVCTSGGNVAYLAAEDDRIKAVATVAAWLPDENTLPLLYGSQENLDELRRKGQEAKKKFASTGETDIILAYHNEDQSASHVGPMEYYMDNNRGGGVAEWKNELAVMSWEAWLDFDPMSKAKNITIPFMMVHSDGSALPDNAKSFYNDLQGEKELVWSDGYHFDYYDQPAQVNAAVEKVSTFFADKLK</sequence>
<dbReference type="EMBL" id="WXYO01000007">
    <property type="protein sequence ID" value="NAS13743.1"/>
    <property type="molecule type" value="Genomic_DNA"/>
</dbReference>
<organism evidence="2 3">
    <name type="scientific">Poritiphilus flavus</name>
    <dbReference type="NCBI Taxonomy" id="2697053"/>
    <lineage>
        <taxon>Bacteria</taxon>
        <taxon>Pseudomonadati</taxon>
        <taxon>Bacteroidota</taxon>
        <taxon>Flavobacteriia</taxon>
        <taxon>Flavobacteriales</taxon>
        <taxon>Flavobacteriaceae</taxon>
        <taxon>Poritiphilus</taxon>
    </lineage>
</organism>
<dbReference type="GO" id="GO:0016787">
    <property type="term" value="F:hydrolase activity"/>
    <property type="evidence" value="ECO:0007669"/>
    <property type="project" value="UniProtKB-KW"/>
</dbReference>
<keyword evidence="2" id="KW-0378">Hydrolase</keyword>
<dbReference type="SUPFAM" id="SSF53474">
    <property type="entry name" value="alpha/beta-Hydrolases"/>
    <property type="match status" value="1"/>
</dbReference>
<feature type="domain" description="AB hydrolase-1" evidence="1">
    <location>
        <begin position="75"/>
        <end position="299"/>
    </location>
</feature>
<name>A0A6L9EGE8_9FLAO</name>
<evidence type="ECO:0000259" key="1">
    <source>
        <dbReference type="Pfam" id="PF00561"/>
    </source>
</evidence>
<dbReference type="InterPro" id="IPR051411">
    <property type="entry name" value="Polyketide_trans_af380"/>
</dbReference>
<dbReference type="Pfam" id="PF00561">
    <property type="entry name" value="Abhydrolase_1"/>
    <property type="match status" value="1"/>
</dbReference>
<dbReference type="PANTHER" id="PTHR47751">
    <property type="entry name" value="SUPERFAMILY HYDROLASE, PUTATIVE (AFU_ORTHOLOGUE AFUA_2G16580)-RELATED"/>
    <property type="match status" value="1"/>
</dbReference>
<gene>
    <name evidence="2" type="ORF">GTQ38_17145</name>
</gene>
<dbReference type="InterPro" id="IPR029058">
    <property type="entry name" value="AB_hydrolase_fold"/>
</dbReference>
<dbReference type="AlphaFoldDB" id="A0A6L9EGE8"/>
<accession>A0A6L9EGE8</accession>
<reference evidence="2 3" key="1">
    <citation type="submission" date="2020-01" db="EMBL/GenBank/DDBJ databases">
        <title>Bacteria diversity of Porities sp.</title>
        <authorList>
            <person name="Wang G."/>
        </authorList>
    </citation>
    <scope>NUCLEOTIDE SEQUENCE [LARGE SCALE GENOMIC DNA]</scope>
    <source>
        <strain evidence="2 3">R33</strain>
    </source>
</reference>
<dbReference type="Proteomes" id="UP000475249">
    <property type="component" value="Unassembled WGS sequence"/>
</dbReference>
<protein>
    <submittedName>
        <fullName evidence="2">Alpha/beta fold hydrolase</fullName>
    </submittedName>
</protein>
<dbReference type="Gene3D" id="3.40.50.1820">
    <property type="entry name" value="alpha/beta hydrolase"/>
    <property type="match status" value="1"/>
</dbReference>
<dbReference type="Gene3D" id="1.10.10.800">
    <property type="match status" value="1"/>
</dbReference>